<evidence type="ECO:0000313" key="2">
    <source>
        <dbReference type="EMBL" id="AVQ17898.1"/>
    </source>
</evidence>
<dbReference type="InterPro" id="IPR011059">
    <property type="entry name" value="Metal-dep_hydrolase_composite"/>
</dbReference>
<proteinExistence type="predicted"/>
<evidence type="ECO:0000313" key="3">
    <source>
        <dbReference type="Proteomes" id="UP000240258"/>
    </source>
</evidence>
<dbReference type="RefSeq" id="WP_005885163.1">
    <property type="nucleotide sequence ID" value="NZ_CP028102.1"/>
</dbReference>
<dbReference type="Gene3D" id="3.20.20.140">
    <property type="entry name" value="Metal-dependent hydrolases"/>
    <property type="match status" value="1"/>
</dbReference>
<evidence type="ECO:0000259" key="1">
    <source>
        <dbReference type="Pfam" id="PF01979"/>
    </source>
</evidence>
<dbReference type="NCBIfam" id="NF006689">
    <property type="entry name" value="PRK09237.1"/>
    <property type="match status" value="1"/>
</dbReference>
<reference evidence="3" key="1">
    <citation type="journal article" date="2018" name="MSphere">
        <title>Fusobacterium Genomics Using MinION and Illumina Sequencing Enables Genome Completion and Correction.</title>
        <authorList>
            <person name="Todd S.M."/>
            <person name="Settlage R.E."/>
            <person name="Lahmers K.K."/>
            <person name="Slade D.J."/>
        </authorList>
    </citation>
    <scope>NUCLEOTIDE SEQUENCE [LARGE SCALE GENOMIC DNA]</scope>
    <source>
        <strain evidence="3">ATCC 9817</strain>
    </source>
</reference>
<dbReference type="InterPro" id="IPR006680">
    <property type="entry name" value="Amidohydro-rel"/>
</dbReference>
<dbReference type="Gene3D" id="2.30.40.10">
    <property type="entry name" value="Urease, subunit C, domain 1"/>
    <property type="match status" value="1"/>
</dbReference>
<feature type="domain" description="Amidohydrolase-related" evidence="1">
    <location>
        <begin position="52"/>
        <end position="338"/>
    </location>
</feature>
<organism evidence="2 3">
    <name type="scientific">Fusobacterium mortiferum ATCC 9817</name>
    <dbReference type="NCBI Taxonomy" id="469616"/>
    <lineage>
        <taxon>Bacteria</taxon>
        <taxon>Fusobacteriati</taxon>
        <taxon>Fusobacteriota</taxon>
        <taxon>Fusobacteriia</taxon>
        <taxon>Fusobacteriales</taxon>
        <taxon>Fusobacteriaceae</taxon>
        <taxon>Fusobacterium</taxon>
    </lineage>
</organism>
<sequence length="369" mass="40889">MKTILSGGKLLDKKNNYLFSELDILVQNGKIRKIGKNIEDSEAIVIDLKGKIISPGFIDIHVHCFPKNTAISSQPDDIGVKRGVTTIIDAGTAGAATIEIFYEEFIKKSKTRVYSNLNISSLGLRTLDELSEMKNIELNKIKEALKKYGDIIVGLKARASGSVVKENGVLPIKLGKEIAEEVNLPLVVHIGNAPPKVEDVLNFLGKGDVVTHCYNNKKNGLVREGKVISEVFSAQKRGVYFDIGHGSESFSLDIAKIAFENNFEADTISTDLYERNMATPVKSLETTINKMLYLGVDLKDCVEKVTNKPAEIFKLRELGELKVGYNGDLTIFDICDGNLELEDSVGKKIELKNYIKTEYVFIKDELIKV</sequence>
<keyword evidence="3" id="KW-1185">Reference proteome</keyword>
<gene>
    <name evidence="2" type="ORF">C4N19_01630</name>
</gene>
<protein>
    <submittedName>
        <fullName evidence="2">Amidohydrolase/deacetylase family metallohydrolase</fullName>
    </submittedName>
</protein>
<dbReference type="SUPFAM" id="SSF51556">
    <property type="entry name" value="Metallo-dependent hydrolases"/>
    <property type="match status" value="1"/>
</dbReference>
<accession>A0ABM6TVG1</accession>
<dbReference type="InterPro" id="IPR020043">
    <property type="entry name" value="Deacetylase_Atu3266-like"/>
</dbReference>
<dbReference type="InterPro" id="IPR032466">
    <property type="entry name" value="Metal_Hydrolase"/>
</dbReference>
<dbReference type="PANTHER" id="PTHR42717">
    <property type="entry name" value="DIHYDROOROTASE-RELATED"/>
    <property type="match status" value="1"/>
</dbReference>
<dbReference type="Proteomes" id="UP000240258">
    <property type="component" value="Chromosome"/>
</dbReference>
<dbReference type="GeneID" id="62762198"/>
<dbReference type="Pfam" id="PF01979">
    <property type="entry name" value="Amidohydro_1"/>
    <property type="match status" value="1"/>
</dbReference>
<dbReference type="SUPFAM" id="SSF51338">
    <property type="entry name" value="Composite domain of metallo-dependent hydrolases"/>
    <property type="match status" value="1"/>
</dbReference>
<dbReference type="EMBL" id="CP028102">
    <property type="protein sequence ID" value="AVQ17898.1"/>
    <property type="molecule type" value="Genomic_DNA"/>
</dbReference>
<name>A0ABM6TVG1_FUSMR</name>
<dbReference type="PIRSF" id="PIRSF039004">
    <property type="entry name" value="ADE_EF_0837"/>
    <property type="match status" value="1"/>
</dbReference>
<dbReference type="PANTHER" id="PTHR42717:SF1">
    <property type="entry name" value="IMIDAZOLONEPROPIONASE AND RELATED AMIDOHYDROLASES"/>
    <property type="match status" value="1"/>
</dbReference>